<evidence type="ECO:0000256" key="13">
    <source>
        <dbReference type="ARBA" id="ARBA00022989"/>
    </source>
</evidence>
<evidence type="ECO:0000313" key="27">
    <source>
        <dbReference type="Proteomes" id="UP001201812"/>
    </source>
</evidence>
<evidence type="ECO:0000256" key="19">
    <source>
        <dbReference type="ARBA" id="ARBA00041226"/>
    </source>
</evidence>
<keyword evidence="8" id="KW-0808">Transferase</keyword>
<keyword evidence="16" id="KW-0325">Glycoprotein</keyword>
<evidence type="ECO:0000256" key="21">
    <source>
        <dbReference type="ARBA" id="ARBA00043065"/>
    </source>
</evidence>
<reference evidence="26" key="1">
    <citation type="submission" date="2022-01" db="EMBL/GenBank/DDBJ databases">
        <title>Genome Sequence Resource for Two Populations of Ditylenchus destructor, the Migratory Endoparasitic Phytonematode.</title>
        <authorList>
            <person name="Zhang H."/>
            <person name="Lin R."/>
            <person name="Xie B."/>
        </authorList>
    </citation>
    <scope>NUCLEOTIDE SEQUENCE</scope>
    <source>
        <strain evidence="26">BazhouSP</strain>
    </source>
</reference>
<keyword evidence="27" id="KW-1185">Reference proteome</keyword>
<evidence type="ECO:0000256" key="15">
    <source>
        <dbReference type="ARBA" id="ARBA00023157"/>
    </source>
</evidence>
<evidence type="ECO:0000256" key="17">
    <source>
        <dbReference type="ARBA" id="ARBA00023211"/>
    </source>
</evidence>
<evidence type="ECO:0000256" key="4">
    <source>
        <dbReference type="ARBA" id="ARBA00006462"/>
    </source>
</evidence>
<protein>
    <recommendedName>
        <fullName evidence="18">Glycoprotein-N-acetylgalactosamine 3-beta-galactosyltransferase 1</fullName>
        <ecNumber evidence="6">2.4.1.122</ecNumber>
    </recommendedName>
    <alternativeName>
        <fullName evidence="20">Core 1 O-glycan T-synthase</fullName>
    </alternativeName>
    <alternativeName>
        <fullName evidence="21">Core 1 UDP-galactose:N-acetylgalactosamine-alpha-R beta 1,3-galactosyltransferase 1</fullName>
    </alternativeName>
    <alternativeName>
        <fullName evidence="19">Core 1 beta1,3-galactosyltransferase 1</fullName>
    </alternativeName>
</protein>
<evidence type="ECO:0000256" key="1">
    <source>
        <dbReference type="ARBA" id="ARBA00001936"/>
    </source>
</evidence>
<feature type="region of interest" description="Disordered" evidence="23">
    <location>
        <begin position="49"/>
        <end position="68"/>
    </location>
</feature>
<evidence type="ECO:0000256" key="3">
    <source>
        <dbReference type="ARBA" id="ARBA00004922"/>
    </source>
</evidence>
<comment type="cofactor">
    <cofactor evidence="1">
        <name>Mn(2+)</name>
        <dbReference type="ChEBI" id="CHEBI:29035"/>
    </cofactor>
</comment>
<keyword evidence="17" id="KW-0464">Manganese</keyword>
<comment type="pathway">
    <text evidence="3">Protein modification; protein glycosylation.</text>
</comment>
<dbReference type="GO" id="GO:0016263">
    <property type="term" value="F:glycoprotein-N-acetylgalactosamine 3-beta-galactosyltransferase activity"/>
    <property type="evidence" value="ECO:0007669"/>
    <property type="project" value="UniProtKB-EC"/>
</dbReference>
<gene>
    <name evidence="26" type="ORF">DdX_06924</name>
</gene>
<dbReference type="GO" id="GO:0000166">
    <property type="term" value="F:nucleotide binding"/>
    <property type="evidence" value="ECO:0007669"/>
    <property type="project" value="UniProtKB-KW"/>
</dbReference>
<proteinExistence type="inferred from homology"/>
<accession>A0AAD4N742</accession>
<dbReference type="PANTHER" id="PTHR23033:SF14">
    <property type="entry name" value="GLYCOPROTEIN-N-ACETYLGALACTOSAMINE 3-BETA-GALACTOSYLTRANSFERASE 1-RELATED"/>
    <property type="match status" value="1"/>
</dbReference>
<feature type="compositionally biased region" description="Basic and acidic residues" evidence="23">
    <location>
        <begin position="49"/>
        <end position="63"/>
    </location>
</feature>
<evidence type="ECO:0000256" key="20">
    <source>
        <dbReference type="ARBA" id="ARBA00042009"/>
    </source>
</evidence>
<organism evidence="26 27">
    <name type="scientific">Ditylenchus destructor</name>
    <dbReference type="NCBI Taxonomy" id="166010"/>
    <lineage>
        <taxon>Eukaryota</taxon>
        <taxon>Metazoa</taxon>
        <taxon>Ecdysozoa</taxon>
        <taxon>Nematoda</taxon>
        <taxon>Chromadorea</taxon>
        <taxon>Rhabditida</taxon>
        <taxon>Tylenchina</taxon>
        <taxon>Tylenchomorpha</taxon>
        <taxon>Sphaerularioidea</taxon>
        <taxon>Anguinidae</taxon>
        <taxon>Anguininae</taxon>
        <taxon>Ditylenchus</taxon>
    </lineage>
</organism>
<evidence type="ECO:0000256" key="23">
    <source>
        <dbReference type="SAM" id="MobiDB-lite"/>
    </source>
</evidence>
<evidence type="ECO:0000256" key="12">
    <source>
        <dbReference type="ARBA" id="ARBA00022968"/>
    </source>
</evidence>
<evidence type="ECO:0000313" key="26">
    <source>
        <dbReference type="EMBL" id="KAI1717191.1"/>
    </source>
</evidence>
<evidence type="ECO:0000256" key="16">
    <source>
        <dbReference type="ARBA" id="ARBA00023180"/>
    </source>
</evidence>
<feature type="transmembrane region" description="Helical" evidence="24">
    <location>
        <begin position="6"/>
        <end position="29"/>
    </location>
</feature>
<evidence type="ECO:0000256" key="7">
    <source>
        <dbReference type="ARBA" id="ARBA00022676"/>
    </source>
</evidence>
<evidence type="ECO:0000256" key="9">
    <source>
        <dbReference type="ARBA" id="ARBA00022692"/>
    </source>
</evidence>
<comment type="function">
    <text evidence="22">Glycosyltransferase that generates the core 1 O-glycan Gal-beta1-3GalNAc-alpha1-Ser/Thr (T antigen), which is a precursor for many extended O-glycans in glycoproteins.</text>
</comment>
<name>A0AAD4N742_9BILA</name>
<keyword evidence="13 24" id="KW-1133">Transmembrane helix</keyword>
<evidence type="ECO:0000256" key="6">
    <source>
        <dbReference type="ARBA" id="ARBA00012557"/>
    </source>
</evidence>
<dbReference type="GO" id="GO:0030145">
    <property type="term" value="F:manganese ion binding"/>
    <property type="evidence" value="ECO:0007669"/>
    <property type="project" value="UniProtKB-ARBA"/>
</dbReference>
<keyword evidence="9 24" id="KW-0812">Transmembrane</keyword>
<feature type="domain" description="Fringe-like glycosyltransferase" evidence="25">
    <location>
        <begin position="102"/>
        <end position="274"/>
    </location>
</feature>
<dbReference type="Pfam" id="PF02434">
    <property type="entry name" value="Fringe"/>
    <property type="match status" value="1"/>
</dbReference>
<dbReference type="FunFam" id="3.90.550.50:FF:000017">
    <property type="entry name" value="Glycoprotein-N-acetylgalactosamine 3-beta-galactosyltransferase 1"/>
    <property type="match status" value="1"/>
</dbReference>
<comment type="subunit">
    <text evidence="5">Homodimer; disulfide-linked.</text>
</comment>
<dbReference type="EMBL" id="JAKKPZ010000009">
    <property type="protein sequence ID" value="KAI1717191.1"/>
    <property type="molecule type" value="Genomic_DNA"/>
</dbReference>
<dbReference type="AlphaFoldDB" id="A0AAD4N742"/>
<dbReference type="GO" id="GO:0016020">
    <property type="term" value="C:membrane"/>
    <property type="evidence" value="ECO:0007669"/>
    <property type="project" value="UniProtKB-SubCell"/>
</dbReference>
<keyword evidence="11" id="KW-0547">Nucleotide-binding</keyword>
<keyword evidence="15" id="KW-1015">Disulfide bond</keyword>
<evidence type="ECO:0000256" key="24">
    <source>
        <dbReference type="SAM" id="Phobius"/>
    </source>
</evidence>
<dbReference type="EC" id="2.4.1.122" evidence="6"/>
<evidence type="ECO:0000256" key="11">
    <source>
        <dbReference type="ARBA" id="ARBA00022741"/>
    </source>
</evidence>
<keyword evidence="14 24" id="KW-0472">Membrane</keyword>
<evidence type="ECO:0000256" key="8">
    <source>
        <dbReference type="ARBA" id="ARBA00022679"/>
    </source>
</evidence>
<dbReference type="InterPro" id="IPR026050">
    <property type="entry name" value="C1GALT1/C1GALT1_chp1"/>
</dbReference>
<evidence type="ECO:0000256" key="18">
    <source>
        <dbReference type="ARBA" id="ARBA00040898"/>
    </source>
</evidence>
<comment type="similarity">
    <text evidence="4">Belongs to the glycosyltransferase 31 family. Beta3-Gal-T subfamily.</text>
</comment>
<dbReference type="Gene3D" id="3.90.550.50">
    <property type="match status" value="1"/>
</dbReference>
<evidence type="ECO:0000259" key="25">
    <source>
        <dbReference type="Pfam" id="PF02434"/>
    </source>
</evidence>
<dbReference type="Proteomes" id="UP001201812">
    <property type="component" value="Unassembled WGS sequence"/>
</dbReference>
<evidence type="ECO:0000256" key="2">
    <source>
        <dbReference type="ARBA" id="ARBA00004606"/>
    </source>
</evidence>
<keyword evidence="10" id="KW-0479">Metal-binding</keyword>
<dbReference type="PANTHER" id="PTHR23033">
    <property type="entry name" value="BETA1,3-GALACTOSYLTRANSFERASE"/>
    <property type="match status" value="1"/>
</dbReference>
<evidence type="ECO:0000256" key="5">
    <source>
        <dbReference type="ARBA" id="ARBA00011748"/>
    </source>
</evidence>
<keyword evidence="12" id="KW-0735">Signal-anchor</keyword>
<evidence type="ECO:0000256" key="10">
    <source>
        <dbReference type="ARBA" id="ARBA00022723"/>
    </source>
</evidence>
<evidence type="ECO:0000256" key="14">
    <source>
        <dbReference type="ARBA" id="ARBA00023136"/>
    </source>
</evidence>
<evidence type="ECO:0000256" key="22">
    <source>
        <dbReference type="ARBA" id="ARBA00059245"/>
    </source>
</evidence>
<comment type="caution">
    <text evidence="26">The sequence shown here is derived from an EMBL/GenBank/DDBJ whole genome shotgun (WGS) entry which is preliminary data.</text>
</comment>
<sequence length="396" mass="45000">MLKFHVQTLVNLLIGIVIGLLIAFTFIPADVSRYKSGKIATRLEEYSHRKDAHGNHHHDPHDENEVEDDANAPAAPMHFHANSTHAHNGEGSVAAEIAKRVRIFCWILTGKQNHQNRAVHVKATWSRRCNKYLFMSSESDDSLPAINLNISEGRDHLWAKTKASFKYLHDHYIDEYDWFLKADDDTYVVVENLRYLLMPHSPDEPIFFGCKFKPFTKQGYMSGGAGYVLSRQALKKFVKDGLPDSKKCAPGEGGAEDAEMGKCLEKIGVKAGDSRDAEGHHRFMPFVPEHHLTPGHVDPSFWFWQYTYYPFDQGPGCCSDYAISFHYVNSGLMYVLEYLIYHLRPFGMDMPFSQTLGENKAKLEEAYAMAISNMGGDDAFRKNSTDLFSLLRLTNH</sequence>
<keyword evidence="7" id="KW-0328">Glycosyltransferase</keyword>
<comment type="subcellular location">
    <subcellularLocation>
        <location evidence="2">Membrane</location>
        <topology evidence="2">Single-pass type II membrane protein</topology>
    </subcellularLocation>
</comment>
<dbReference type="InterPro" id="IPR003378">
    <property type="entry name" value="Fringe-like_glycosylTrfase"/>
</dbReference>